<feature type="region of interest" description="Disordered" evidence="4">
    <location>
        <begin position="1"/>
        <end position="34"/>
    </location>
</feature>
<dbReference type="InterPro" id="IPR028938">
    <property type="entry name" value="Rsf1-like"/>
</dbReference>
<evidence type="ECO:0000313" key="6">
    <source>
        <dbReference type="EMBL" id="KAK8027130.1"/>
    </source>
</evidence>
<dbReference type="PANTHER" id="PTHR14296:SF3">
    <property type="entry name" value="DIKAR, ISOFORM F"/>
    <property type="match status" value="1"/>
</dbReference>
<feature type="compositionally biased region" description="Polar residues" evidence="4">
    <location>
        <begin position="783"/>
        <end position="796"/>
    </location>
</feature>
<dbReference type="InterPro" id="IPR013083">
    <property type="entry name" value="Znf_RING/FYVE/PHD"/>
</dbReference>
<sequence>MVSSRKRTRRDAEPEADSPAPAAPPANSDQSQETSLLHRIRNMWQFANLFQWIYLFGKVVKIDDSIDIDVLETECLKSHSTVLVDIGLCLLKFVSSHRGLTPDLFDEYTRRQYVSKDPDHNPFGTEEQPNKFHDFDVLTKLRVLHKLTQWVMLHPERIREKMDEQRVSDQTEWRIEPYGWDSDDRTYFLLDDDRLYRMTDAPPPDSNSTWKPKRNTKKAKAAASRAAKRRRVSRSAAADPEEDEAPGSEAEEPAEPEDDGLGGAKWECIAVSLPDVQAFLATMRKTRDENEKVLRDRIEEGLVPILEKHEESRKRKALAREKELLNMEKLAHAKRSSRIANKAEQQKHDQQIREEEERHRREALAAKKEEQKRAKIEKERDSRLVSREKRLKEREARRIQHEEELAQLSEDSRNLNSGTGRLSERRLQAEIDRNKQALKELDDEEEWTFDCVCGMYGQVDDGTHSIACENCNVWQHSKCAGVSQKEADRADFHFICGACKNKGANAKQTVIKLKVKNQDDESSSPASIKQAEGAQQQPPSKSPHGGLVVEIPNKGLTKPDLSPPSGSGSQIPPLNGTQLQQGLKQQTKAVPSIPVKHASQAPAILPPSPYTLGEGLNPFSSPHPQLSPPQQSPNKSRAYSTISKGNLPPKGLFHVSSPKTNGAAPVSSSMPPHADVSVPSVAARSDSPLKQPLEAAANSLPALSPPSVSFSSGQTTSSIPAGLSTPQLKPTHPSSSPRVSTPTLPPSQNGLSPQKKRSPPPQSANSSNGIHSTPAPAIYPPATSLSPSPKQQINTPPSSPPSLFVQFRLVARLEACKLLWRRRYGTMGPGH</sequence>
<feature type="compositionally biased region" description="Low complexity" evidence="4">
    <location>
        <begin position="692"/>
        <end position="718"/>
    </location>
</feature>
<dbReference type="SUPFAM" id="SSF57903">
    <property type="entry name" value="FYVE/PHD zinc finger"/>
    <property type="match status" value="1"/>
</dbReference>
<keyword evidence="3" id="KW-0862">Zinc</keyword>
<dbReference type="InterPro" id="IPR019786">
    <property type="entry name" value="Zinc_finger_PHD-type_CS"/>
</dbReference>
<reference evidence="6 7" key="1">
    <citation type="submission" date="2023-01" db="EMBL/GenBank/DDBJ databases">
        <title>Analysis of 21 Apiospora genomes using comparative genomics revels a genus with tremendous synthesis potential of carbohydrate active enzymes and secondary metabolites.</title>
        <authorList>
            <person name="Sorensen T."/>
        </authorList>
    </citation>
    <scope>NUCLEOTIDE SEQUENCE [LARGE SCALE GENOMIC DNA]</scope>
    <source>
        <strain evidence="6 7">CBS 20057</strain>
    </source>
</reference>
<feature type="compositionally biased region" description="Polar residues" evidence="4">
    <location>
        <begin position="724"/>
        <end position="751"/>
    </location>
</feature>
<name>A0ABR1S5M3_9PEZI</name>
<dbReference type="InterPro" id="IPR019787">
    <property type="entry name" value="Znf_PHD-finger"/>
</dbReference>
<dbReference type="Gene3D" id="3.30.40.10">
    <property type="entry name" value="Zinc/RING finger domain, C3HC4 (zinc finger)"/>
    <property type="match status" value="1"/>
</dbReference>
<evidence type="ECO:0000256" key="2">
    <source>
        <dbReference type="ARBA" id="ARBA00022771"/>
    </source>
</evidence>
<feature type="compositionally biased region" description="Polar residues" evidence="4">
    <location>
        <begin position="634"/>
        <end position="644"/>
    </location>
</feature>
<feature type="compositionally biased region" description="Acidic residues" evidence="4">
    <location>
        <begin position="239"/>
        <end position="260"/>
    </location>
</feature>
<feature type="region of interest" description="Disordered" evidence="4">
    <location>
        <begin position="199"/>
        <end position="262"/>
    </location>
</feature>
<accession>A0ABR1S5M3</accession>
<feature type="region of interest" description="Disordered" evidence="4">
    <location>
        <begin position="332"/>
        <end position="383"/>
    </location>
</feature>
<evidence type="ECO:0000256" key="4">
    <source>
        <dbReference type="SAM" id="MobiDB-lite"/>
    </source>
</evidence>
<comment type="caution">
    <text evidence="6">The sequence shown here is derived from an EMBL/GenBank/DDBJ whole genome shotgun (WGS) entry which is preliminary data.</text>
</comment>
<organism evidence="6 7">
    <name type="scientific">Apiospora marii</name>
    <dbReference type="NCBI Taxonomy" id="335849"/>
    <lineage>
        <taxon>Eukaryota</taxon>
        <taxon>Fungi</taxon>
        <taxon>Dikarya</taxon>
        <taxon>Ascomycota</taxon>
        <taxon>Pezizomycotina</taxon>
        <taxon>Sordariomycetes</taxon>
        <taxon>Xylariomycetidae</taxon>
        <taxon>Amphisphaeriales</taxon>
        <taxon>Apiosporaceae</taxon>
        <taxon>Apiospora</taxon>
    </lineage>
</organism>
<keyword evidence="1" id="KW-0479">Metal-binding</keyword>
<keyword evidence="2" id="KW-0863">Zinc-finger</keyword>
<dbReference type="EMBL" id="JAQQWI010000007">
    <property type="protein sequence ID" value="KAK8027130.1"/>
    <property type="molecule type" value="Genomic_DNA"/>
</dbReference>
<feature type="compositionally biased region" description="Basic residues" evidence="4">
    <location>
        <begin position="211"/>
        <end position="233"/>
    </location>
</feature>
<dbReference type="SMART" id="SM00249">
    <property type="entry name" value="PHD"/>
    <property type="match status" value="1"/>
</dbReference>
<dbReference type="PANTHER" id="PTHR14296">
    <property type="entry name" value="REMODELING AND SPACING FACTOR 1"/>
    <property type="match status" value="1"/>
</dbReference>
<evidence type="ECO:0000256" key="1">
    <source>
        <dbReference type="ARBA" id="ARBA00022723"/>
    </source>
</evidence>
<evidence type="ECO:0000313" key="7">
    <source>
        <dbReference type="Proteomes" id="UP001396898"/>
    </source>
</evidence>
<dbReference type="InterPro" id="IPR011011">
    <property type="entry name" value="Znf_FYVE_PHD"/>
</dbReference>
<dbReference type="InterPro" id="IPR001965">
    <property type="entry name" value="Znf_PHD"/>
</dbReference>
<gene>
    <name evidence="6" type="ORF">PG991_004186</name>
</gene>
<evidence type="ECO:0000256" key="3">
    <source>
        <dbReference type="ARBA" id="ARBA00022833"/>
    </source>
</evidence>
<dbReference type="PROSITE" id="PS01359">
    <property type="entry name" value="ZF_PHD_1"/>
    <property type="match status" value="1"/>
</dbReference>
<proteinExistence type="predicted"/>
<evidence type="ECO:0000259" key="5">
    <source>
        <dbReference type="SMART" id="SM00249"/>
    </source>
</evidence>
<feature type="region of interest" description="Disordered" evidence="4">
    <location>
        <begin position="516"/>
        <end position="802"/>
    </location>
</feature>
<feature type="domain" description="Zinc finger PHD-type" evidence="5">
    <location>
        <begin position="450"/>
        <end position="500"/>
    </location>
</feature>
<feature type="compositionally biased region" description="Polar residues" evidence="4">
    <location>
        <begin position="523"/>
        <end position="539"/>
    </location>
</feature>
<dbReference type="Pfam" id="PF00628">
    <property type="entry name" value="PHD"/>
    <property type="match status" value="1"/>
</dbReference>
<feature type="compositionally biased region" description="Basic and acidic residues" evidence="4">
    <location>
        <begin position="344"/>
        <end position="383"/>
    </location>
</feature>
<feature type="compositionally biased region" description="Low complexity" evidence="4">
    <location>
        <begin position="563"/>
        <end position="588"/>
    </location>
</feature>
<protein>
    <recommendedName>
        <fullName evidence="5">Zinc finger PHD-type domain-containing protein</fullName>
    </recommendedName>
</protein>
<dbReference type="Proteomes" id="UP001396898">
    <property type="component" value="Unassembled WGS sequence"/>
</dbReference>
<keyword evidence="7" id="KW-1185">Reference proteome</keyword>